<dbReference type="EMBL" id="CM045763">
    <property type="protein sequence ID" value="KAI8022911.1"/>
    <property type="molecule type" value="Genomic_DNA"/>
</dbReference>
<sequence length="309" mass="34249">MTLPPCWVSFRSSVAYRHYEAIGTFAGVYEGNASGVTDAERLAKSLRGCRAVAIRSCREFEGEFIDLYGKIIGKPAIPTGLLLPEKPNKTRMAAADDGVWSKIFEWLDEQEPKSVVFVGFGSECKLTRDQTYEIASGLESSELPFLWALRKPSWASDDLDALPQEFNRRISGRGKVCIGWSPQIEILGHPSIGGSLFHAGWGSVIETLQFGHCMIVLPLIIDQPLNARLLVEKDLAIEVERGDDGSFNGNDIARCLRKAMISEEGDEMRAQVKKAAEIFGDRKLHDEYVAGFVEYLKTEKSGLGVKCKK</sequence>
<gene>
    <name evidence="1" type="ORF">LOK49_LG03G02219</name>
</gene>
<evidence type="ECO:0000313" key="2">
    <source>
        <dbReference type="Proteomes" id="UP001060215"/>
    </source>
</evidence>
<name>A0ACC0IGM1_9ERIC</name>
<reference evidence="1 2" key="1">
    <citation type="journal article" date="2022" name="Plant J.">
        <title>Chromosome-level genome of Camellia lanceoleosa provides a valuable resource for understanding genome evolution and self-incompatibility.</title>
        <authorList>
            <person name="Gong W."/>
            <person name="Xiao S."/>
            <person name="Wang L."/>
            <person name="Liao Z."/>
            <person name="Chang Y."/>
            <person name="Mo W."/>
            <person name="Hu G."/>
            <person name="Li W."/>
            <person name="Zhao G."/>
            <person name="Zhu H."/>
            <person name="Hu X."/>
            <person name="Ji K."/>
            <person name="Xiang X."/>
            <person name="Song Q."/>
            <person name="Yuan D."/>
            <person name="Jin S."/>
            <person name="Zhang L."/>
        </authorList>
    </citation>
    <scope>NUCLEOTIDE SEQUENCE [LARGE SCALE GENOMIC DNA]</scope>
    <source>
        <strain evidence="1">SQ_2022a</strain>
    </source>
</reference>
<accession>A0ACC0IGM1</accession>
<dbReference type="Proteomes" id="UP001060215">
    <property type="component" value="Chromosome 6"/>
</dbReference>
<evidence type="ECO:0000313" key="1">
    <source>
        <dbReference type="EMBL" id="KAI8022911.1"/>
    </source>
</evidence>
<proteinExistence type="predicted"/>
<comment type="caution">
    <text evidence="1">The sequence shown here is derived from an EMBL/GenBank/DDBJ whole genome shotgun (WGS) entry which is preliminary data.</text>
</comment>
<organism evidence="1 2">
    <name type="scientific">Camellia lanceoleosa</name>
    <dbReference type="NCBI Taxonomy" id="1840588"/>
    <lineage>
        <taxon>Eukaryota</taxon>
        <taxon>Viridiplantae</taxon>
        <taxon>Streptophyta</taxon>
        <taxon>Embryophyta</taxon>
        <taxon>Tracheophyta</taxon>
        <taxon>Spermatophyta</taxon>
        <taxon>Magnoliopsida</taxon>
        <taxon>eudicotyledons</taxon>
        <taxon>Gunneridae</taxon>
        <taxon>Pentapetalae</taxon>
        <taxon>asterids</taxon>
        <taxon>Ericales</taxon>
        <taxon>Theaceae</taxon>
        <taxon>Camellia</taxon>
    </lineage>
</organism>
<keyword evidence="2" id="KW-1185">Reference proteome</keyword>
<protein>
    <submittedName>
        <fullName evidence="1">UDP-rhamnose:rhamnosyltransferase 1</fullName>
    </submittedName>
</protein>